<dbReference type="Gene3D" id="3.40.190.10">
    <property type="entry name" value="Periplasmic binding protein-like II"/>
    <property type="match status" value="1"/>
</dbReference>
<feature type="signal peptide" evidence="5">
    <location>
        <begin position="1"/>
        <end position="18"/>
    </location>
</feature>
<proteinExistence type="inferred from homology"/>
<dbReference type="CDD" id="cd08504">
    <property type="entry name" value="PBP2_OppA"/>
    <property type="match status" value="1"/>
</dbReference>
<dbReference type="STRING" id="361041.VW35_01160"/>
<dbReference type="Gene3D" id="3.90.76.10">
    <property type="entry name" value="Dipeptide-binding Protein, Domain 1"/>
    <property type="match status" value="1"/>
</dbReference>
<keyword evidence="3" id="KW-0813">Transport</keyword>
<evidence type="ECO:0000256" key="3">
    <source>
        <dbReference type="ARBA" id="ARBA00022448"/>
    </source>
</evidence>
<dbReference type="RefSeq" id="WP_046141194.1">
    <property type="nucleotide sequence ID" value="NZ_LAJG01000005.1"/>
</dbReference>
<dbReference type="GO" id="GO:1904680">
    <property type="term" value="F:peptide transmembrane transporter activity"/>
    <property type="evidence" value="ECO:0007669"/>
    <property type="project" value="TreeGrafter"/>
</dbReference>
<evidence type="ECO:0000256" key="1">
    <source>
        <dbReference type="ARBA" id="ARBA00004418"/>
    </source>
</evidence>
<dbReference type="InterPro" id="IPR030678">
    <property type="entry name" value="Peptide/Ni-bd"/>
</dbReference>
<dbReference type="EMBL" id="LAJG01000005">
    <property type="protein sequence ID" value="KKB80841.1"/>
    <property type="molecule type" value="Genomic_DNA"/>
</dbReference>
<dbReference type="SUPFAM" id="SSF53850">
    <property type="entry name" value="Periplasmic binding protein-like II"/>
    <property type="match status" value="1"/>
</dbReference>
<evidence type="ECO:0000256" key="2">
    <source>
        <dbReference type="ARBA" id="ARBA00005695"/>
    </source>
</evidence>
<name>A0A0F5LEM0_9HYPH</name>
<dbReference type="Gene3D" id="3.10.105.10">
    <property type="entry name" value="Dipeptide-binding Protein, Domain 3"/>
    <property type="match status" value="1"/>
</dbReference>
<dbReference type="GO" id="GO:0015833">
    <property type="term" value="P:peptide transport"/>
    <property type="evidence" value="ECO:0007669"/>
    <property type="project" value="TreeGrafter"/>
</dbReference>
<dbReference type="PATRIC" id="fig|361041.3.peg.3620"/>
<evidence type="ECO:0000313" key="7">
    <source>
        <dbReference type="EMBL" id="KKB80841.1"/>
    </source>
</evidence>
<dbReference type="InterPro" id="IPR000914">
    <property type="entry name" value="SBP_5_dom"/>
</dbReference>
<dbReference type="PANTHER" id="PTHR30290:SF10">
    <property type="entry name" value="PERIPLASMIC OLIGOPEPTIDE-BINDING PROTEIN-RELATED"/>
    <property type="match status" value="1"/>
</dbReference>
<dbReference type="PANTHER" id="PTHR30290">
    <property type="entry name" value="PERIPLASMIC BINDING COMPONENT OF ABC TRANSPORTER"/>
    <property type="match status" value="1"/>
</dbReference>
<keyword evidence="4 5" id="KW-0732">Signal</keyword>
<comment type="caution">
    <text evidence="7">The sequence shown here is derived from an EMBL/GenBank/DDBJ whole genome shotgun (WGS) entry which is preliminary data.</text>
</comment>
<evidence type="ECO:0000256" key="5">
    <source>
        <dbReference type="SAM" id="SignalP"/>
    </source>
</evidence>
<feature type="domain" description="Solute-binding protein family 5" evidence="6">
    <location>
        <begin position="67"/>
        <end position="449"/>
    </location>
</feature>
<dbReference type="PIRSF" id="PIRSF002741">
    <property type="entry name" value="MppA"/>
    <property type="match status" value="1"/>
</dbReference>
<gene>
    <name evidence="7" type="ORF">VW35_01160</name>
</gene>
<dbReference type="FunFam" id="3.90.76.10:FF:000001">
    <property type="entry name" value="Oligopeptide ABC transporter substrate-binding protein"/>
    <property type="match status" value="1"/>
</dbReference>
<dbReference type="InterPro" id="IPR039424">
    <property type="entry name" value="SBP_5"/>
</dbReference>
<evidence type="ECO:0000256" key="4">
    <source>
        <dbReference type="ARBA" id="ARBA00022729"/>
    </source>
</evidence>
<dbReference type="AlphaFoldDB" id="A0A0F5LEM0"/>
<keyword evidence="8" id="KW-1185">Reference proteome</keyword>
<sequence length="532" mass="57530">MTSLVRAALLALGCFSSAADPALAVSLTLAHTPETISVYPTAFGPIDPLALVDCFEGLVASDARGEAIPGQAASWTISPDGTVYTFTLRDEARWSDGSPVIADDFLAAFQWLFDPANAFEFAYLQFPIRHAAAIAAGTMPMADLGVRVLGEKRVEITLEHAAPFFLQTLTHSTAYPVPSAVLAARGRAGLKPEDLRCNGPFTITKREGERTTAVKSEHYYASADVAVEEVNYLAVSDVPSALEQFKNGEIDMFYDLPVSANAWIDANAAVQSQVVPFLGLAYLALNLDKPPFDQKALRRALSMAIDRGALDPQGVHSPRTAAYGIVPEGTANYEGVEPFRPEWADWPLERRVVEASTTMASLGYTVDKPLNVQIRYIGTSSDVHQKVAQQIAEMWCPIGVDVELFSASADDHYRALKAGDFDIGRLSWILDVSDPANILELMSSTSEFNSGRYSDGGVDALLAEANGQTDFAERARILARVEARLVDDTAIIPLHWIVVRNLVGPGLSGIEDNAKNIHPTRWVSKAPAHASN</sequence>
<feature type="chain" id="PRO_5002492323" description="Solute-binding protein family 5 domain-containing protein" evidence="5">
    <location>
        <begin position="19"/>
        <end position="532"/>
    </location>
</feature>
<reference evidence="7 8" key="1">
    <citation type="submission" date="2015-03" db="EMBL/GenBank/DDBJ databases">
        <authorList>
            <person name="Hassan Y.I."/>
            <person name="Lepp D."/>
            <person name="Zhou T."/>
        </authorList>
    </citation>
    <scope>NUCLEOTIDE SEQUENCE [LARGE SCALE GENOMIC DNA]</scope>
    <source>
        <strain evidence="7 8">GH2-10</strain>
    </source>
</reference>
<accession>A0A0F5LEM0</accession>
<dbReference type="Proteomes" id="UP000033514">
    <property type="component" value="Unassembled WGS sequence"/>
</dbReference>
<dbReference type="OrthoDB" id="9803988at2"/>
<evidence type="ECO:0000259" key="6">
    <source>
        <dbReference type="Pfam" id="PF00496"/>
    </source>
</evidence>
<protein>
    <recommendedName>
        <fullName evidence="6">Solute-binding protein family 5 domain-containing protein</fullName>
    </recommendedName>
</protein>
<dbReference type="Pfam" id="PF00496">
    <property type="entry name" value="SBP_bac_5"/>
    <property type="match status" value="1"/>
</dbReference>
<dbReference type="GO" id="GO:0030288">
    <property type="term" value="C:outer membrane-bounded periplasmic space"/>
    <property type="evidence" value="ECO:0007669"/>
    <property type="project" value="TreeGrafter"/>
</dbReference>
<evidence type="ECO:0000313" key="8">
    <source>
        <dbReference type="Proteomes" id="UP000033514"/>
    </source>
</evidence>
<comment type="subcellular location">
    <subcellularLocation>
        <location evidence="1">Periplasm</location>
    </subcellularLocation>
</comment>
<organism evidence="7 8">
    <name type="scientific">Devosia soli</name>
    <dbReference type="NCBI Taxonomy" id="361041"/>
    <lineage>
        <taxon>Bacteria</taxon>
        <taxon>Pseudomonadati</taxon>
        <taxon>Pseudomonadota</taxon>
        <taxon>Alphaproteobacteria</taxon>
        <taxon>Hyphomicrobiales</taxon>
        <taxon>Devosiaceae</taxon>
        <taxon>Devosia</taxon>
    </lineage>
</organism>
<comment type="similarity">
    <text evidence="2">Belongs to the bacterial solute-binding protein 5 family.</text>
</comment>
<dbReference type="GO" id="GO:0043190">
    <property type="term" value="C:ATP-binding cassette (ABC) transporter complex"/>
    <property type="evidence" value="ECO:0007669"/>
    <property type="project" value="InterPro"/>
</dbReference>